<proteinExistence type="predicted"/>
<evidence type="ECO:0000313" key="2">
    <source>
        <dbReference type="Proteomes" id="UP000479710"/>
    </source>
</evidence>
<comment type="caution">
    <text evidence="1">The sequence shown here is derived from an EMBL/GenBank/DDBJ whole genome shotgun (WGS) entry which is preliminary data.</text>
</comment>
<organism evidence="1 2">
    <name type="scientific">Oryza meyeriana var. granulata</name>
    <dbReference type="NCBI Taxonomy" id="110450"/>
    <lineage>
        <taxon>Eukaryota</taxon>
        <taxon>Viridiplantae</taxon>
        <taxon>Streptophyta</taxon>
        <taxon>Embryophyta</taxon>
        <taxon>Tracheophyta</taxon>
        <taxon>Spermatophyta</taxon>
        <taxon>Magnoliopsida</taxon>
        <taxon>Liliopsida</taxon>
        <taxon>Poales</taxon>
        <taxon>Poaceae</taxon>
        <taxon>BOP clade</taxon>
        <taxon>Oryzoideae</taxon>
        <taxon>Oryzeae</taxon>
        <taxon>Oryzinae</taxon>
        <taxon>Oryza</taxon>
        <taxon>Oryza meyeriana</taxon>
    </lineage>
</organism>
<sequence>MESIKVDDAEEKKERIELFEATLKVSELVQITREKIDIQQSAAVKEKDLREEHDQLRDEKFSMIGSLRVRKHTILNQTEQLNRLKKVKDLEAAKAKVEMNFEEYKIKTRAQFVSFTEQVHHAKAMNQDLVDAAKLVLEIFSRIVQAQARVSPFNCSHSLRLLLQP</sequence>
<dbReference type="Proteomes" id="UP000479710">
    <property type="component" value="Unassembled WGS sequence"/>
</dbReference>
<reference evidence="1 2" key="1">
    <citation type="submission" date="2019-11" db="EMBL/GenBank/DDBJ databases">
        <title>Whole genome sequence of Oryza granulata.</title>
        <authorList>
            <person name="Li W."/>
        </authorList>
    </citation>
    <scope>NUCLEOTIDE SEQUENCE [LARGE SCALE GENOMIC DNA]</scope>
    <source>
        <strain evidence="2">cv. Menghai</strain>
        <tissue evidence="1">Leaf</tissue>
    </source>
</reference>
<gene>
    <name evidence="1" type="ORF">E2562_039042</name>
</gene>
<dbReference type="EMBL" id="SPHZ02000010">
    <property type="protein sequence ID" value="KAF0897553.1"/>
    <property type="molecule type" value="Genomic_DNA"/>
</dbReference>
<protein>
    <submittedName>
        <fullName evidence="1">Uncharacterized protein</fullName>
    </submittedName>
</protein>
<evidence type="ECO:0000313" key="1">
    <source>
        <dbReference type="EMBL" id="KAF0897553.1"/>
    </source>
</evidence>
<keyword evidence="2" id="KW-1185">Reference proteome</keyword>
<accession>A0A6G1CD38</accession>
<dbReference type="AlphaFoldDB" id="A0A6G1CD38"/>
<name>A0A6G1CD38_9ORYZ</name>